<feature type="transmembrane region" description="Helical" evidence="1">
    <location>
        <begin position="28"/>
        <end position="54"/>
    </location>
</feature>
<name>A0A328WYS1_9FLAO</name>
<keyword evidence="1" id="KW-0472">Membrane</keyword>
<dbReference type="Proteomes" id="UP000249518">
    <property type="component" value="Unassembled WGS sequence"/>
</dbReference>
<dbReference type="EMBL" id="QLSV01000002">
    <property type="protein sequence ID" value="RAR50256.1"/>
    <property type="molecule type" value="Genomic_DNA"/>
</dbReference>
<evidence type="ECO:0000313" key="3">
    <source>
        <dbReference type="Proteomes" id="UP000249518"/>
    </source>
</evidence>
<dbReference type="AlphaFoldDB" id="A0A328WYS1"/>
<protein>
    <submittedName>
        <fullName evidence="2">Uncharacterized protein</fullName>
    </submittedName>
</protein>
<gene>
    <name evidence="2" type="ORF">B0I10_10251</name>
</gene>
<reference evidence="2 3" key="1">
    <citation type="submission" date="2018-06" db="EMBL/GenBank/DDBJ databases">
        <title>Genomic Encyclopedia of Type Strains, Phase III (KMG-III): the genomes of soil and plant-associated and newly described type strains.</title>
        <authorList>
            <person name="Whitman W."/>
        </authorList>
    </citation>
    <scope>NUCLEOTIDE SEQUENCE [LARGE SCALE GENOMIC DNA]</scope>
    <source>
        <strain evidence="2 3">CGMCC 1.12504</strain>
    </source>
</reference>
<feature type="transmembrane region" description="Helical" evidence="1">
    <location>
        <begin position="94"/>
        <end position="118"/>
    </location>
</feature>
<organism evidence="2 3">
    <name type="scientific">Flavobacterium lacus</name>
    <dbReference type="NCBI Taxonomy" id="1353778"/>
    <lineage>
        <taxon>Bacteria</taxon>
        <taxon>Pseudomonadati</taxon>
        <taxon>Bacteroidota</taxon>
        <taxon>Flavobacteriia</taxon>
        <taxon>Flavobacteriales</taxon>
        <taxon>Flavobacteriaceae</taxon>
        <taxon>Flavobacterium</taxon>
    </lineage>
</organism>
<comment type="caution">
    <text evidence="2">The sequence shown here is derived from an EMBL/GenBank/DDBJ whole genome shotgun (WGS) entry which is preliminary data.</text>
</comment>
<keyword evidence="3" id="KW-1185">Reference proteome</keyword>
<sequence length="121" mass="13867">MIDNVEFYNMNQMLHIMLSRIVKAELRWILLALVITFFLVSSIDSIALIGYTAVGVPQTFLGLNLFLEILVFFAFSTFVVFGIKGFFEMYSQRFANVVIFISGVFLAVVIFILSYQILMLE</sequence>
<accession>A0A328WYS1</accession>
<keyword evidence="1" id="KW-1133">Transmembrane helix</keyword>
<evidence type="ECO:0000313" key="2">
    <source>
        <dbReference type="EMBL" id="RAR50256.1"/>
    </source>
</evidence>
<feature type="transmembrane region" description="Helical" evidence="1">
    <location>
        <begin position="60"/>
        <end position="82"/>
    </location>
</feature>
<keyword evidence="1" id="KW-0812">Transmembrane</keyword>
<evidence type="ECO:0000256" key="1">
    <source>
        <dbReference type="SAM" id="Phobius"/>
    </source>
</evidence>
<proteinExistence type="predicted"/>